<sequence>MRERERVCEVCDRLRRLERGAACSNCWGPRPDSGAPDQPTTQRRPTPRGRPLKPRWARPGDPDIQILDVQPLSAFHRVRQPAQARGLEAMTSTTPSDYEPESNRSADTNASKAIKNEEPETKLPAVSHELETKPSAETNEGELNASAEENGEPPAKKKRNMTE</sequence>
<evidence type="ECO:0000313" key="2">
    <source>
        <dbReference type="EMBL" id="KAA1119965.1"/>
    </source>
</evidence>
<gene>
    <name evidence="2" type="ORF">PGT21_036615</name>
</gene>
<dbReference type="Proteomes" id="UP000324748">
    <property type="component" value="Unassembled WGS sequence"/>
</dbReference>
<feature type="region of interest" description="Disordered" evidence="1">
    <location>
        <begin position="22"/>
        <end position="65"/>
    </location>
</feature>
<keyword evidence="3" id="KW-1185">Reference proteome</keyword>
<comment type="caution">
    <text evidence="2">The sequence shown here is derived from an EMBL/GenBank/DDBJ whole genome shotgun (WGS) entry which is preliminary data.</text>
</comment>
<dbReference type="OrthoDB" id="10308928at2759"/>
<organism evidence="2 3">
    <name type="scientific">Puccinia graminis f. sp. tritici</name>
    <dbReference type="NCBI Taxonomy" id="56615"/>
    <lineage>
        <taxon>Eukaryota</taxon>
        <taxon>Fungi</taxon>
        <taxon>Dikarya</taxon>
        <taxon>Basidiomycota</taxon>
        <taxon>Pucciniomycotina</taxon>
        <taxon>Pucciniomycetes</taxon>
        <taxon>Pucciniales</taxon>
        <taxon>Pucciniaceae</taxon>
        <taxon>Puccinia</taxon>
    </lineage>
</organism>
<proteinExistence type="predicted"/>
<reference evidence="2 3" key="1">
    <citation type="submission" date="2019-05" db="EMBL/GenBank/DDBJ databases">
        <title>Emergence of the Ug99 lineage of the wheat stem rust pathogen through somatic hybridization.</title>
        <authorList>
            <person name="Li F."/>
            <person name="Upadhyaya N.M."/>
            <person name="Sperschneider J."/>
            <person name="Matny O."/>
            <person name="Nguyen-Phuc H."/>
            <person name="Mago R."/>
            <person name="Raley C."/>
            <person name="Miller M.E."/>
            <person name="Silverstein K.A.T."/>
            <person name="Henningsen E."/>
            <person name="Hirsch C.D."/>
            <person name="Visser B."/>
            <person name="Pretorius Z.A."/>
            <person name="Steffenson B.J."/>
            <person name="Schwessinger B."/>
            <person name="Dodds P.N."/>
            <person name="Figueroa M."/>
        </authorList>
    </citation>
    <scope>NUCLEOTIDE SEQUENCE [LARGE SCALE GENOMIC DNA]</scope>
    <source>
        <strain evidence="2">21-0</strain>
    </source>
</reference>
<evidence type="ECO:0000256" key="1">
    <source>
        <dbReference type="SAM" id="MobiDB-lite"/>
    </source>
</evidence>
<feature type="compositionally biased region" description="Basic residues" evidence="1">
    <location>
        <begin position="45"/>
        <end position="56"/>
    </location>
</feature>
<dbReference type="AlphaFoldDB" id="A0A5B0R4M6"/>
<name>A0A5B0R4M6_PUCGR</name>
<feature type="region of interest" description="Disordered" evidence="1">
    <location>
        <begin position="77"/>
        <end position="163"/>
    </location>
</feature>
<accession>A0A5B0R4M6</accession>
<protein>
    <submittedName>
        <fullName evidence="2">Uncharacterized protein</fullName>
    </submittedName>
</protein>
<evidence type="ECO:0000313" key="3">
    <source>
        <dbReference type="Proteomes" id="UP000324748"/>
    </source>
</evidence>
<dbReference type="EMBL" id="VSWC01000001">
    <property type="protein sequence ID" value="KAA1119965.1"/>
    <property type="molecule type" value="Genomic_DNA"/>
</dbReference>